<dbReference type="CDD" id="cd09762">
    <property type="entry name" value="HSDL2_SDR_c"/>
    <property type="match status" value="1"/>
</dbReference>
<evidence type="ECO:0000256" key="8">
    <source>
        <dbReference type="ARBA" id="ARBA00040243"/>
    </source>
</evidence>
<evidence type="ECO:0000256" key="3">
    <source>
        <dbReference type="ARBA" id="ARBA00006484"/>
    </source>
</evidence>
<comment type="function">
    <text evidence="9">Has apparently no steroid dehydrogenase activity. Might act as a metabolic regulator that affects systemic adaptation to nutritional cues.</text>
</comment>
<evidence type="ECO:0000256" key="7">
    <source>
        <dbReference type="ARBA" id="ARBA00023140"/>
    </source>
</evidence>
<gene>
    <name evidence="13" type="primary">HSDL2</name>
</gene>
<keyword evidence="4" id="KW-0521">NADP</keyword>
<organism evidence="12 13">
    <name type="scientific">Geotrypetes seraphini</name>
    <name type="common">Gaboon caecilian</name>
    <name type="synonym">Caecilia seraphini</name>
    <dbReference type="NCBI Taxonomy" id="260995"/>
    <lineage>
        <taxon>Eukaryota</taxon>
        <taxon>Metazoa</taxon>
        <taxon>Chordata</taxon>
        <taxon>Craniata</taxon>
        <taxon>Vertebrata</taxon>
        <taxon>Euteleostomi</taxon>
        <taxon>Amphibia</taxon>
        <taxon>Gymnophiona</taxon>
        <taxon>Geotrypetes</taxon>
    </lineage>
</organism>
<dbReference type="InterPro" id="IPR051935">
    <property type="entry name" value="HSDL2"/>
</dbReference>
<dbReference type="AlphaFoldDB" id="A0A6P8PDR6"/>
<name>A0A6P8PDR6_GEOSA</name>
<accession>A0A6P8PDR6</accession>
<feature type="compositionally biased region" description="Basic and acidic residues" evidence="10">
    <location>
        <begin position="14"/>
        <end position="27"/>
    </location>
</feature>
<dbReference type="GO" id="GO:0005777">
    <property type="term" value="C:peroxisome"/>
    <property type="evidence" value="ECO:0007669"/>
    <property type="project" value="UniProtKB-SubCell"/>
</dbReference>
<dbReference type="KEGG" id="gsh:117351188"/>
<reference evidence="13" key="1">
    <citation type="submission" date="2025-08" db="UniProtKB">
        <authorList>
            <consortium name="RefSeq"/>
        </authorList>
    </citation>
    <scope>IDENTIFICATION</scope>
</reference>
<dbReference type="PRINTS" id="PR00081">
    <property type="entry name" value="GDHRDH"/>
</dbReference>
<evidence type="ECO:0000256" key="5">
    <source>
        <dbReference type="ARBA" id="ARBA00023002"/>
    </source>
</evidence>
<dbReference type="FunCoup" id="A0A6P8PDR6">
    <property type="interactions" value="1286"/>
</dbReference>
<evidence type="ECO:0000313" key="13">
    <source>
        <dbReference type="RefSeq" id="XP_033782004.1"/>
    </source>
</evidence>
<dbReference type="GO" id="GO:0005739">
    <property type="term" value="C:mitochondrion"/>
    <property type="evidence" value="ECO:0007669"/>
    <property type="project" value="UniProtKB-SubCell"/>
</dbReference>
<dbReference type="CTD" id="84263"/>
<sequence>MAQPRCWAPSVKHSGTECKGHESSEPDPRKLAGCTLFITGASRGIGKAIALKAAKDGANVVIAAKTAHAHPKLPGTIYTAAEEIEAAGGKALPCIVDVRDEEQVNNAVEQAVKTFGGIDILVNNASAINLTGTLETPMKKVDLMMGVNTRGTYLASKICIPYLRKSKIAHILNLSPPLNMNPIWFKNHCAYTMAKYGMSMCVLGMAEEYKGEVAVNALWPKTAIHTAAMEMLGGSGIEKQCRTPAIMADAAYSIITKPKDFTGNFVIDEQLLKKEGIQDFSAYAVSPGHPLLPDFFLDDDPDTLTSKMEEHGASAAFKQGKEQAAPTGPVADTFKLIKVSLNEEVVMATKGIYQFELSGKNPGTWYIDLKNQSGSAGSGEPSVKADVIMSLDSADFVSMFKGTLKPTVAFMSGKLKIKGNMGLAIKLEKLMTQLSSKL</sequence>
<dbReference type="GO" id="GO:0016491">
    <property type="term" value="F:oxidoreductase activity"/>
    <property type="evidence" value="ECO:0007669"/>
    <property type="project" value="UniProtKB-KW"/>
</dbReference>
<dbReference type="SUPFAM" id="SSF51735">
    <property type="entry name" value="NAD(P)-binding Rossmann-fold domains"/>
    <property type="match status" value="1"/>
</dbReference>
<dbReference type="Gene3D" id="3.40.50.720">
    <property type="entry name" value="NAD(P)-binding Rossmann-like Domain"/>
    <property type="match status" value="1"/>
</dbReference>
<comment type="similarity">
    <text evidence="3">Belongs to the short-chain dehydrogenases/reductases (SDR) family.</text>
</comment>
<dbReference type="GeneID" id="117351188"/>
<dbReference type="Pfam" id="PF00106">
    <property type="entry name" value="adh_short"/>
    <property type="match status" value="1"/>
</dbReference>
<evidence type="ECO:0000256" key="4">
    <source>
        <dbReference type="ARBA" id="ARBA00022857"/>
    </source>
</evidence>
<dbReference type="FunFam" id="3.40.50.720:FF:000301">
    <property type="entry name" value="Hydroxysteroid dehydrogenase like 2"/>
    <property type="match status" value="1"/>
</dbReference>
<dbReference type="InterPro" id="IPR003033">
    <property type="entry name" value="SCP2_sterol-bd_dom"/>
</dbReference>
<evidence type="ECO:0000256" key="9">
    <source>
        <dbReference type="ARBA" id="ARBA00055535"/>
    </source>
</evidence>
<dbReference type="OrthoDB" id="5327538at2759"/>
<keyword evidence="7" id="KW-0576">Peroxisome</keyword>
<dbReference type="RefSeq" id="XP_033782004.1">
    <property type="nucleotide sequence ID" value="XM_033926113.1"/>
</dbReference>
<dbReference type="Proteomes" id="UP000515159">
    <property type="component" value="Chromosome 1"/>
</dbReference>
<dbReference type="InParanoid" id="A0A6P8PDR6"/>
<evidence type="ECO:0000256" key="10">
    <source>
        <dbReference type="SAM" id="MobiDB-lite"/>
    </source>
</evidence>
<evidence type="ECO:0000256" key="2">
    <source>
        <dbReference type="ARBA" id="ARBA00004275"/>
    </source>
</evidence>
<feature type="domain" description="SCP2" evidence="11">
    <location>
        <begin position="342"/>
        <end position="431"/>
    </location>
</feature>
<keyword evidence="5" id="KW-0560">Oxidoreductase</keyword>
<protein>
    <recommendedName>
        <fullName evidence="8">Hydroxysteroid dehydrogenase-like protein 2</fullName>
    </recommendedName>
</protein>
<evidence type="ECO:0000259" key="11">
    <source>
        <dbReference type="Pfam" id="PF02036"/>
    </source>
</evidence>
<dbReference type="InterPro" id="IPR036291">
    <property type="entry name" value="NAD(P)-bd_dom_sf"/>
</dbReference>
<dbReference type="InterPro" id="IPR002347">
    <property type="entry name" value="SDR_fam"/>
</dbReference>
<keyword evidence="12" id="KW-1185">Reference proteome</keyword>
<evidence type="ECO:0000256" key="1">
    <source>
        <dbReference type="ARBA" id="ARBA00004173"/>
    </source>
</evidence>
<dbReference type="Gene3D" id="3.30.1050.10">
    <property type="entry name" value="SCP2 sterol-binding domain"/>
    <property type="match status" value="1"/>
</dbReference>
<dbReference type="Pfam" id="PF02036">
    <property type="entry name" value="SCP2"/>
    <property type="match status" value="1"/>
</dbReference>
<evidence type="ECO:0000256" key="6">
    <source>
        <dbReference type="ARBA" id="ARBA00023128"/>
    </source>
</evidence>
<dbReference type="SUPFAM" id="SSF55718">
    <property type="entry name" value="SCP-like"/>
    <property type="match status" value="1"/>
</dbReference>
<feature type="region of interest" description="Disordered" evidence="10">
    <location>
        <begin position="1"/>
        <end position="27"/>
    </location>
</feature>
<dbReference type="NCBIfam" id="NF006133">
    <property type="entry name" value="PRK08278.1"/>
    <property type="match status" value="1"/>
</dbReference>
<comment type="subcellular location">
    <subcellularLocation>
        <location evidence="1">Mitochondrion</location>
    </subcellularLocation>
    <subcellularLocation>
        <location evidence="2">Peroxisome</location>
    </subcellularLocation>
</comment>
<proteinExistence type="inferred from homology"/>
<dbReference type="InterPro" id="IPR036527">
    <property type="entry name" value="SCP2_sterol-bd_dom_sf"/>
</dbReference>
<dbReference type="PANTHER" id="PTHR42808:SF3">
    <property type="entry name" value="HYDROXYSTEROID DEHYDROGENASE-LIKE PROTEIN 2"/>
    <property type="match status" value="1"/>
</dbReference>
<evidence type="ECO:0000313" key="12">
    <source>
        <dbReference type="Proteomes" id="UP000515159"/>
    </source>
</evidence>
<dbReference type="PANTHER" id="PTHR42808">
    <property type="entry name" value="HYDROXYSTEROID DEHYDROGENASE-LIKE PROTEIN 2"/>
    <property type="match status" value="1"/>
</dbReference>
<keyword evidence="6" id="KW-0496">Mitochondrion</keyword>